<feature type="region of interest" description="Disordered" evidence="1">
    <location>
        <begin position="1"/>
        <end position="65"/>
    </location>
</feature>
<proteinExistence type="predicted"/>
<dbReference type="Proteomes" id="UP001271007">
    <property type="component" value="Unassembled WGS sequence"/>
</dbReference>
<dbReference type="AlphaFoldDB" id="A0AAJ0DPD7"/>
<keyword evidence="3" id="KW-1185">Reference proteome</keyword>
<comment type="caution">
    <text evidence="2">The sequence shown here is derived from an EMBL/GenBank/DDBJ whole genome shotgun (WGS) entry which is preliminary data.</text>
</comment>
<accession>A0AAJ0DPD7</accession>
<name>A0AAJ0DPD7_9PEZI</name>
<evidence type="ECO:0000313" key="2">
    <source>
        <dbReference type="EMBL" id="KAK3054287.1"/>
    </source>
</evidence>
<organism evidence="2 3">
    <name type="scientific">Extremus antarcticus</name>
    <dbReference type="NCBI Taxonomy" id="702011"/>
    <lineage>
        <taxon>Eukaryota</taxon>
        <taxon>Fungi</taxon>
        <taxon>Dikarya</taxon>
        <taxon>Ascomycota</taxon>
        <taxon>Pezizomycotina</taxon>
        <taxon>Dothideomycetes</taxon>
        <taxon>Dothideomycetidae</taxon>
        <taxon>Mycosphaerellales</taxon>
        <taxon>Extremaceae</taxon>
        <taxon>Extremus</taxon>
    </lineage>
</organism>
<feature type="compositionally biased region" description="Low complexity" evidence="1">
    <location>
        <begin position="42"/>
        <end position="57"/>
    </location>
</feature>
<evidence type="ECO:0000313" key="3">
    <source>
        <dbReference type="Proteomes" id="UP001271007"/>
    </source>
</evidence>
<gene>
    <name evidence="2" type="ORF">LTR09_004555</name>
</gene>
<evidence type="ECO:0000256" key="1">
    <source>
        <dbReference type="SAM" id="MobiDB-lite"/>
    </source>
</evidence>
<reference evidence="2" key="1">
    <citation type="submission" date="2023-04" db="EMBL/GenBank/DDBJ databases">
        <title>Black Yeasts Isolated from many extreme environments.</title>
        <authorList>
            <person name="Coleine C."/>
            <person name="Stajich J.E."/>
            <person name="Selbmann L."/>
        </authorList>
    </citation>
    <scope>NUCLEOTIDE SEQUENCE</scope>
    <source>
        <strain evidence="2">CCFEE 5312</strain>
    </source>
</reference>
<protein>
    <submittedName>
        <fullName evidence="2">Uncharacterized protein</fullName>
    </submittedName>
</protein>
<feature type="compositionally biased region" description="Polar residues" evidence="1">
    <location>
        <begin position="21"/>
        <end position="35"/>
    </location>
</feature>
<sequence length="176" mass="19795">MAENHGPSGYEDPEEDPAPSATDSTVEYTPPSTIAPTPERVPSPTTDPTSLSTLETPAPAPQAPAIPRTYQCTWAHYDLYCGESFHTAPEAFDHVKATHRALGYGYHDKKRVLVRECRWKTVLLGPTHCDFSVPIWPPTGSHFQKHIWMHVNGSEEGWDNRWLFENSKGELEHNFV</sequence>
<dbReference type="EMBL" id="JAWDJX010000012">
    <property type="protein sequence ID" value="KAK3054287.1"/>
    <property type="molecule type" value="Genomic_DNA"/>
</dbReference>